<dbReference type="STRING" id="648782.SAMN04488554_0899"/>
<evidence type="ECO:0000256" key="8">
    <source>
        <dbReference type="ARBA" id="ARBA00023125"/>
    </source>
</evidence>
<keyword evidence="17" id="KW-1185">Reference proteome</keyword>
<dbReference type="Gene3D" id="1.10.8.50">
    <property type="match status" value="1"/>
</dbReference>
<keyword evidence="8" id="KW-0238">DNA-binding</keyword>
<dbReference type="OrthoDB" id="9800855at2"/>
<dbReference type="PANTHER" id="PTHR42697">
    <property type="entry name" value="ENDONUCLEASE 8"/>
    <property type="match status" value="1"/>
</dbReference>
<accession>A0A1H5E5D1</accession>
<dbReference type="SMART" id="SM01232">
    <property type="entry name" value="H2TH"/>
    <property type="match status" value="1"/>
</dbReference>
<proteinExistence type="inferred from homology"/>
<evidence type="ECO:0000259" key="15">
    <source>
        <dbReference type="PROSITE" id="PS51068"/>
    </source>
</evidence>
<keyword evidence="16" id="KW-0540">Nuclease</keyword>
<evidence type="ECO:0000313" key="17">
    <source>
        <dbReference type="Proteomes" id="UP000199220"/>
    </source>
</evidence>
<keyword evidence="9" id="KW-0234">DNA repair</keyword>
<keyword evidence="11" id="KW-0511">Multifunctional enzyme</keyword>
<evidence type="ECO:0000256" key="6">
    <source>
        <dbReference type="ARBA" id="ARBA00022801"/>
    </source>
</evidence>
<evidence type="ECO:0000256" key="7">
    <source>
        <dbReference type="ARBA" id="ARBA00022833"/>
    </source>
</evidence>
<evidence type="ECO:0000256" key="1">
    <source>
        <dbReference type="ARBA" id="ARBA00009409"/>
    </source>
</evidence>
<evidence type="ECO:0000259" key="14">
    <source>
        <dbReference type="PROSITE" id="PS51066"/>
    </source>
</evidence>
<dbReference type="Gene3D" id="3.20.190.10">
    <property type="entry name" value="MutM-like, N-terminal"/>
    <property type="match status" value="1"/>
</dbReference>
<dbReference type="EC" id="4.2.99.18" evidence="2"/>
<evidence type="ECO:0000256" key="5">
    <source>
        <dbReference type="ARBA" id="ARBA00022771"/>
    </source>
</evidence>
<evidence type="ECO:0000256" key="13">
    <source>
        <dbReference type="PROSITE-ProRule" id="PRU00391"/>
    </source>
</evidence>
<feature type="domain" description="Formamidopyrimidine-DNA glycosylase catalytic" evidence="15">
    <location>
        <begin position="2"/>
        <end position="88"/>
    </location>
</feature>
<reference evidence="17" key="1">
    <citation type="submission" date="2016-10" db="EMBL/GenBank/DDBJ databases">
        <authorList>
            <person name="Varghese N."/>
            <person name="Submissions S."/>
        </authorList>
    </citation>
    <scope>NUCLEOTIDE SEQUENCE [LARGE SCALE GENOMIC DNA]</scope>
    <source>
        <strain evidence="17">DSM 21368</strain>
    </source>
</reference>
<keyword evidence="12" id="KW-0326">Glycosidase</keyword>
<evidence type="ECO:0000256" key="3">
    <source>
        <dbReference type="ARBA" id="ARBA00022723"/>
    </source>
</evidence>
<keyword evidence="4" id="KW-0227">DNA damage</keyword>
<organism evidence="16 17">
    <name type="scientific">Ruania alba</name>
    <dbReference type="NCBI Taxonomy" id="648782"/>
    <lineage>
        <taxon>Bacteria</taxon>
        <taxon>Bacillati</taxon>
        <taxon>Actinomycetota</taxon>
        <taxon>Actinomycetes</taxon>
        <taxon>Micrococcales</taxon>
        <taxon>Ruaniaceae</taxon>
        <taxon>Ruania</taxon>
    </lineage>
</organism>
<dbReference type="InterPro" id="IPR035937">
    <property type="entry name" value="FPG_N"/>
</dbReference>
<sequence length="259" mass="28256">MPEGDVLLRVARRLTAALAGGPLIRADVRWPDVSGADLVGRRSLGTICYGKHLLTRIDDGRTLRTHLRMDGRWLVRRTLTPPEPLRRPMIRAVIATRAWTCVGDHLGMVDLIATRDEPTLLRRLGPNLMADEVDIDQAVRNCRTQGERPIGAVLLDQSVAAGIGTIYLAETLWRHRISPWRPACDVGDVHAVFTTAATLMRRSADAPTLTATGIRDQPTHVHGRTGLACPRCGGTIAVAPVGAAPYERPAFHCPACQPE</sequence>
<protein>
    <recommendedName>
        <fullName evidence="2">DNA-(apurinic or apyrimidinic site) lyase</fullName>
        <ecNumber evidence="2">4.2.99.18</ecNumber>
    </recommendedName>
</protein>
<dbReference type="SUPFAM" id="SSF46946">
    <property type="entry name" value="S13-like H2TH domain"/>
    <property type="match status" value="1"/>
</dbReference>
<keyword evidence="6" id="KW-0378">Hydrolase</keyword>
<dbReference type="SUPFAM" id="SSF81624">
    <property type="entry name" value="N-terminal domain of MutM-like DNA repair proteins"/>
    <property type="match status" value="1"/>
</dbReference>
<dbReference type="SMART" id="SM00898">
    <property type="entry name" value="Fapy_DNA_glyco"/>
    <property type="match status" value="1"/>
</dbReference>
<dbReference type="SUPFAM" id="SSF57716">
    <property type="entry name" value="Glucocorticoid receptor-like (DNA-binding domain)"/>
    <property type="match status" value="1"/>
</dbReference>
<dbReference type="InterPro" id="IPR012319">
    <property type="entry name" value="FPG_cat"/>
</dbReference>
<name>A0A1H5E5D1_9MICO</name>
<dbReference type="EMBL" id="FNTX01000001">
    <property type="protein sequence ID" value="SED86335.1"/>
    <property type="molecule type" value="Genomic_DNA"/>
</dbReference>
<keyword evidence="5 13" id="KW-0863">Zinc-finger</keyword>
<dbReference type="PANTHER" id="PTHR42697:SF1">
    <property type="entry name" value="ENDONUCLEASE 8"/>
    <property type="match status" value="1"/>
</dbReference>
<dbReference type="Proteomes" id="UP000199220">
    <property type="component" value="Unassembled WGS sequence"/>
</dbReference>
<dbReference type="GO" id="GO:0003684">
    <property type="term" value="F:damaged DNA binding"/>
    <property type="evidence" value="ECO:0007669"/>
    <property type="project" value="InterPro"/>
</dbReference>
<keyword evidence="10" id="KW-0456">Lyase</keyword>
<dbReference type="PROSITE" id="PS51068">
    <property type="entry name" value="FPG_CAT"/>
    <property type="match status" value="1"/>
</dbReference>
<comment type="similarity">
    <text evidence="1">Belongs to the FPG family.</text>
</comment>
<keyword evidence="7" id="KW-0862">Zinc</keyword>
<dbReference type="InterPro" id="IPR015886">
    <property type="entry name" value="H2TH_FPG"/>
</dbReference>
<keyword evidence="3" id="KW-0479">Metal-binding</keyword>
<dbReference type="Pfam" id="PF01149">
    <property type="entry name" value="Fapy_DNA_glyco"/>
    <property type="match status" value="1"/>
</dbReference>
<dbReference type="Pfam" id="PF06831">
    <property type="entry name" value="H2TH"/>
    <property type="match status" value="1"/>
</dbReference>
<evidence type="ECO:0000256" key="9">
    <source>
        <dbReference type="ARBA" id="ARBA00023204"/>
    </source>
</evidence>
<evidence type="ECO:0000256" key="12">
    <source>
        <dbReference type="ARBA" id="ARBA00023295"/>
    </source>
</evidence>
<dbReference type="AlphaFoldDB" id="A0A1H5E5D1"/>
<dbReference type="GO" id="GO:0000703">
    <property type="term" value="F:oxidized pyrimidine nucleobase lesion DNA N-glycosylase activity"/>
    <property type="evidence" value="ECO:0007669"/>
    <property type="project" value="TreeGrafter"/>
</dbReference>
<gene>
    <name evidence="16" type="ORF">SAMN04488554_0899</name>
</gene>
<dbReference type="RefSeq" id="WP_089771873.1">
    <property type="nucleotide sequence ID" value="NZ_FNTX01000001.1"/>
</dbReference>
<dbReference type="GO" id="GO:0008270">
    <property type="term" value="F:zinc ion binding"/>
    <property type="evidence" value="ECO:0007669"/>
    <property type="project" value="UniProtKB-KW"/>
</dbReference>
<evidence type="ECO:0000256" key="10">
    <source>
        <dbReference type="ARBA" id="ARBA00023239"/>
    </source>
</evidence>
<evidence type="ECO:0000256" key="2">
    <source>
        <dbReference type="ARBA" id="ARBA00012720"/>
    </source>
</evidence>
<evidence type="ECO:0000256" key="11">
    <source>
        <dbReference type="ARBA" id="ARBA00023268"/>
    </source>
</evidence>
<dbReference type="InterPro" id="IPR000214">
    <property type="entry name" value="Znf_DNA_glyclase/AP_lyase"/>
</dbReference>
<evidence type="ECO:0000256" key="4">
    <source>
        <dbReference type="ARBA" id="ARBA00022763"/>
    </source>
</evidence>
<dbReference type="GO" id="GO:0006284">
    <property type="term" value="P:base-excision repair"/>
    <property type="evidence" value="ECO:0007669"/>
    <property type="project" value="InterPro"/>
</dbReference>
<evidence type="ECO:0000313" key="16">
    <source>
        <dbReference type="EMBL" id="SED86335.1"/>
    </source>
</evidence>
<dbReference type="GO" id="GO:0140078">
    <property type="term" value="F:class I DNA-(apurinic or apyrimidinic site) endonuclease activity"/>
    <property type="evidence" value="ECO:0007669"/>
    <property type="project" value="UniProtKB-EC"/>
</dbReference>
<feature type="domain" description="FPG-type" evidence="14">
    <location>
        <begin position="220"/>
        <end position="258"/>
    </location>
</feature>
<dbReference type="PROSITE" id="PS51066">
    <property type="entry name" value="ZF_FPG_2"/>
    <property type="match status" value="1"/>
</dbReference>
<dbReference type="InterPro" id="IPR010979">
    <property type="entry name" value="Ribosomal_uS13-like_H2TH"/>
</dbReference>
<dbReference type="InterPro" id="IPR044090">
    <property type="entry name" value="Nei2_N"/>
</dbReference>
<dbReference type="CDD" id="cd08971">
    <property type="entry name" value="AcNei2_N"/>
    <property type="match status" value="1"/>
</dbReference>
<keyword evidence="16" id="KW-0255">Endonuclease</keyword>